<accession>A0A913Y5H6</accession>
<dbReference type="GO" id="GO:0004740">
    <property type="term" value="F:pyruvate dehydrogenase (acetyl-transferring) kinase activity"/>
    <property type="evidence" value="ECO:0007669"/>
    <property type="project" value="TreeGrafter"/>
</dbReference>
<dbReference type="Pfam" id="PF02518">
    <property type="entry name" value="HATPase_c"/>
    <property type="match status" value="1"/>
</dbReference>
<evidence type="ECO:0000256" key="2">
    <source>
        <dbReference type="ARBA" id="ARBA00022553"/>
    </source>
</evidence>
<dbReference type="InterPro" id="IPR018955">
    <property type="entry name" value="BCDHK/PDK_N"/>
</dbReference>
<sequence>MRFILQSKELSRLAVAKSKLPKQQCGLSSMSMYGSQTQPWSYVRQQTLDEYASKSSIRLTPYQMLYAGKFKDGSHLIKSAQYLQKEMPIRIARRVVDLQQLPYIVLSNPVMHDVYELYLRAFSMLTKFPKVESLEDEGRYSHLITGLLDDHQHVVTNLAEGFQECKNHISYDAMGNFLDKTLTSRLAMRMLAEHHIGLRNEKPNYIGIICTHLNLKQVIERSCDFARQICEHLYGVAPGVIINGHTKAIIPFIPAPLEYILQELIKNAMRASVEYHYDQPLEIPNLVITICTNDTDFYVRISDRGGGIPEKKLNSIFKYSFTTMKDRSEIKPSDNQGIFGAICEGHPNNSPSGGPIAGWGFGLPTSRAYANYLGGSLAVQTMEGLGTDVYLRLGHITGSKESFRI</sequence>
<dbReference type="GeneID" id="110252284"/>
<keyword evidence="6 8" id="KW-0067">ATP-binding</keyword>
<evidence type="ECO:0000313" key="11">
    <source>
        <dbReference type="Proteomes" id="UP000887567"/>
    </source>
</evidence>
<dbReference type="RefSeq" id="XP_020914729.1">
    <property type="nucleotide sequence ID" value="XM_021059070.2"/>
</dbReference>
<dbReference type="CDD" id="cd16929">
    <property type="entry name" value="HATPase_PDK-like"/>
    <property type="match status" value="1"/>
</dbReference>
<dbReference type="SMART" id="SM00387">
    <property type="entry name" value="HATPase_c"/>
    <property type="match status" value="1"/>
</dbReference>
<comment type="subcellular location">
    <subcellularLocation>
        <location evidence="8">Mitochondrion matrix</location>
    </subcellularLocation>
</comment>
<comment type="similarity">
    <text evidence="1 8">Belongs to the PDK/BCKDK protein kinase family.</text>
</comment>
<dbReference type="InterPro" id="IPR005467">
    <property type="entry name" value="His_kinase_dom"/>
</dbReference>
<keyword evidence="5 8" id="KW-0418">Kinase</keyword>
<dbReference type="OMA" id="WSYPPSA"/>
<dbReference type="InterPro" id="IPR036890">
    <property type="entry name" value="HATPase_C_sf"/>
</dbReference>
<dbReference type="Proteomes" id="UP000887567">
    <property type="component" value="Unplaced"/>
</dbReference>
<evidence type="ECO:0000256" key="5">
    <source>
        <dbReference type="ARBA" id="ARBA00022777"/>
    </source>
</evidence>
<dbReference type="EC" id="2.7.11.-" evidence="8"/>
<evidence type="ECO:0000256" key="3">
    <source>
        <dbReference type="ARBA" id="ARBA00022679"/>
    </source>
</evidence>
<dbReference type="Gene3D" id="1.20.140.20">
    <property type="entry name" value="Alpha-ketoacid/pyruvate dehydrogenase kinase, N-terminal domain"/>
    <property type="match status" value="1"/>
</dbReference>
<dbReference type="PANTHER" id="PTHR11947:SF20">
    <property type="entry name" value="[3-METHYL-2-OXOBUTANOATE DEHYDROGENASE [LIPOAMIDE]] KINASE, MITOCHONDRIAL"/>
    <property type="match status" value="1"/>
</dbReference>
<dbReference type="InterPro" id="IPR039028">
    <property type="entry name" value="BCKD/PDK"/>
</dbReference>
<dbReference type="GO" id="GO:0010906">
    <property type="term" value="P:regulation of glucose metabolic process"/>
    <property type="evidence" value="ECO:0007669"/>
    <property type="project" value="TreeGrafter"/>
</dbReference>
<protein>
    <recommendedName>
        <fullName evidence="8">Protein-serine/threonine kinase</fullName>
        <ecNumber evidence="8">2.7.11.-</ecNumber>
    </recommendedName>
</protein>
<evidence type="ECO:0000256" key="1">
    <source>
        <dbReference type="ARBA" id="ARBA00006155"/>
    </source>
</evidence>
<evidence type="ECO:0000256" key="7">
    <source>
        <dbReference type="ARBA" id="ARBA00023128"/>
    </source>
</evidence>
<organism evidence="10 11">
    <name type="scientific">Exaiptasia diaphana</name>
    <name type="common">Tropical sea anemone</name>
    <name type="synonym">Aiptasia pulchella</name>
    <dbReference type="NCBI Taxonomy" id="2652724"/>
    <lineage>
        <taxon>Eukaryota</taxon>
        <taxon>Metazoa</taxon>
        <taxon>Cnidaria</taxon>
        <taxon>Anthozoa</taxon>
        <taxon>Hexacorallia</taxon>
        <taxon>Actiniaria</taxon>
        <taxon>Aiptasiidae</taxon>
        <taxon>Exaiptasia</taxon>
    </lineage>
</organism>
<dbReference type="Gene3D" id="3.30.565.10">
    <property type="entry name" value="Histidine kinase-like ATPase, C-terminal domain"/>
    <property type="match status" value="1"/>
</dbReference>
<dbReference type="PROSITE" id="PS50109">
    <property type="entry name" value="HIS_KIN"/>
    <property type="match status" value="1"/>
</dbReference>
<evidence type="ECO:0000259" key="9">
    <source>
        <dbReference type="PROSITE" id="PS50109"/>
    </source>
</evidence>
<dbReference type="GO" id="GO:0005759">
    <property type="term" value="C:mitochondrial matrix"/>
    <property type="evidence" value="ECO:0007669"/>
    <property type="project" value="UniProtKB-SubCell"/>
</dbReference>
<keyword evidence="7 8" id="KW-0496">Mitochondrion</keyword>
<reference evidence="10" key="1">
    <citation type="submission" date="2022-11" db="UniProtKB">
        <authorList>
            <consortium name="EnsemblMetazoa"/>
        </authorList>
    </citation>
    <scope>IDENTIFICATION</scope>
</reference>
<keyword evidence="4 8" id="KW-0547">Nucleotide-binding</keyword>
<dbReference type="OrthoDB" id="3264224at2759"/>
<dbReference type="InterPro" id="IPR003594">
    <property type="entry name" value="HATPase_dom"/>
</dbReference>
<feature type="domain" description="Histidine kinase" evidence="9">
    <location>
        <begin position="257"/>
        <end position="397"/>
    </location>
</feature>
<dbReference type="SUPFAM" id="SSF55874">
    <property type="entry name" value="ATPase domain of HSP90 chaperone/DNA topoisomerase II/histidine kinase"/>
    <property type="match status" value="1"/>
</dbReference>
<dbReference type="PANTHER" id="PTHR11947">
    <property type="entry name" value="PYRUVATE DEHYDROGENASE KINASE"/>
    <property type="match status" value="1"/>
</dbReference>
<evidence type="ECO:0000256" key="6">
    <source>
        <dbReference type="ARBA" id="ARBA00022840"/>
    </source>
</evidence>
<proteinExistence type="inferred from homology"/>
<dbReference type="EnsemblMetazoa" id="XM_021059070.2">
    <property type="protein sequence ID" value="XP_020914729.1"/>
    <property type="gene ID" value="LOC110252284"/>
</dbReference>
<dbReference type="InterPro" id="IPR036784">
    <property type="entry name" value="AK/P_DHK_N_sf"/>
</dbReference>
<evidence type="ECO:0000256" key="4">
    <source>
        <dbReference type="ARBA" id="ARBA00022741"/>
    </source>
</evidence>
<dbReference type="SUPFAM" id="SSF69012">
    <property type="entry name" value="alpha-ketoacid dehydrogenase kinase, N-terminal domain"/>
    <property type="match status" value="1"/>
</dbReference>
<name>A0A913Y5H6_EXADI</name>
<dbReference type="Pfam" id="PF10436">
    <property type="entry name" value="BCDHK_Adom3"/>
    <property type="match status" value="1"/>
</dbReference>
<dbReference type="AlphaFoldDB" id="A0A913Y5H6"/>
<keyword evidence="2" id="KW-0597">Phosphoprotein</keyword>
<evidence type="ECO:0000313" key="10">
    <source>
        <dbReference type="EnsemblMetazoa" id="XP_020914729.1"/>
    </source>
</evidence>
<dbReference type="GO" id="GO:0005524">
    <property type="term" value="F:ATP binding"/>
    <property type="evidence" value="ECO:0007669"/>
    <property type="project" value="UniProtKB-UniRule"/>
</dbReference>
<keyword evidence="11" id="KW-1185">Reference proteome</keyword>
<evidence type="ECO:0000256" key="8">
    <source>
        <dbReference type="RuleBase" id="RU366032"/>
    </source>
</evidence>
<dbReference type="KEGG" id="epa:110252284"/>
<keyword evidence="3 8" id="KW-0808">Transferase</keyword>